<evidence type="ECO:0000256" key="1">
    <source>
        <dbReference type="ARBA" id="ARBA00022485"/>
    </source>
</evidence>
<accession>A0A2S3ZVY3</accession>
<dbReference type="AlphaFoldDB" id="A0A2S3ZVY3"/>
<keyword evidence="3" id="KW-0560">Oxidoreductase</keyword>
<keyword evidence="5" id="KW-0411">Iron-sulfur</keyword>
<keyword evidence="1" id="KW-0004">4Fe-4S</keyword>
<dbReference type="Gene3D" id="3.50.50.60">
    <property type="entry name" value="FAD/NAD(P)-binding domain"/>
    <property type="match status" value="1"/>
</dbReference>
<name>A0A2S3ZVY3_ARTGL</name>
<evidence type="ECO:0000256" key="3">
    <source>
        <dbReference type="ARBA" id="ARBA00023002"/>
    </source>
</evidence>
<dbReference type="Proteomes" id="UP000237061">
    <property type="component" value="Unassembled WGS sequence"/>
</dbReference>
<dbReference type="GO" id="GO:0016491">
    <property type="term" value="F:oxidoreductase activity"/>
    <property type="evidence" value="ECO:0007669"/>
    <property type="project" value="UniProtKB-KW"/>
</dbReference>
<proteinExistence type="predicted"/>
<sequence>MSKIIKHNNKESSPVNYVLEQPRNTTVYSDVDVLVVGGGPAGVAAAVAAARAGAKTAIVEHHGFLGGMWTAGMVLTLAGFNSWLRPYDRCVKGIAEEWVTRAAGEDGALVNSGFVINSEPEVMKRVADEFIAEENIEFLFHTWGAAPIMDGNRVAGAFIENVDGRRAIRAKVTIDCTGNGDIVERSGASWVKSDTLQPMTMSFRMGNAVLDESIPHDGAAVLPIGPEAGMLHNPILTDFSSVRRDVPVDVEHMRAARDKGDLPRYGGPWFGGLRKDTVWVNSTRVIGDASDATQLSQAEVTGRQDSQAIADYFKAHVPGMEDSWLMQTSTQIGVRETRRLVGSYTLTGDDVRNGTRFEDSVAVGCWPIDVHPADRQVGTHAMYVPAPFDIPYGMLVPEAIDGLLAAGRCASADREALGSVRVGATCAAMGQAAGVAAALSARDNVEPRAVDIRQVQQTLTDQGALVFAKDVG</sequence>
<reference evidence="6 7" key="1">
    <citation type="submission" date="2018-01" db="EMBL/GenBank/DDBJ databases">
        <title>Arthrobacter sp. nov., from glaciers in China.</title>
        <authorList>
            <person name="Liu Q."/>
            <person name="Xin Y.-H."/>
        </authorList>
    </citation>
    <scope>NUCLEOTIDE SEQUENCE [LARGE SCALE GENOMIC DNA]</scope>
    <source>
        <strain evidence="6 7">HLT2-12-2</strain>
    </source>
</reference>
<dbReference type="Pfam" id="PF12831">
    <property type="entry name" value="FAD_oxidored"/>
    <property type="match status" value="1"/>
</dbReference>
<dbReference type="RefSeq" id="WP_103465867.1">
    <property type="nucleotide sequence ID" value="NZ_PPXC01000008.1"/>
</dbReference>
<gene>
    <name evidence="6" type="ORF">CVS27_11340</name>
</gene>
<dbReference type="PANTHER" id="PTHR43498:SF1">
    <property type="entry name" value="COB--COM HETERODISULFIDE REDUCTASE IRON-SULFUR SUBUNIT A"/>
    <property type="match status" value="1"/>
</dbReference>
<comment type="caution">
    <text evidence="6">The sequence shown here is derived from an EMBL/GenBank/DDBJ whole genome shotgun (WGS) entry which is preliminary data.</text>
</comment>
<dbReference type="InterPro" id="IPR039650">
    <property type="entry name" value="HdrA-like"/>
</dbReference>
<evidence type="ECO:0000256" key="5">
    <source>
        <dbReference type="ARBA" id="ARBA00023014"/>
    </source>
</evidence>
<keyword evidence="4" id="KW-0408">Iron</keyword>
<organism evidence="6 7">
    <name type="scientific">Arthrobacter glacialis</name>
    <dbReference type="NCBI Taxonomy" id="1664"/>
    <lineage>
        <taxon>Bacteria</taxon>
        <taxon>Bacillati</taxon>
        <taxon>Actinomycetota</taxon>
        <taxon>Actinomycetes</taxon>
        <taxon>Micrococcales</taxon>
        <taxon>Micrococcaceae</taxon>
        <taxon>Arthrobacter</taxon>
    </lineage>
</organism>
<dbReference type="EMBL" id="PPXC01000008">
    <property type="protein sequence ID" value="POH73122.1"/>
    <property type="molecule type" value="Genomic_DNA"/>
</dbReference>
<dbReference type="InterPro" id="IPR036188">
    <property type="entry name" value="FAD/NAD-bd_sf"/>
</dbReference>
<dbReference type="GO" id="GO:0051539">
    <property type="term" value="F:4 iron, 4 sulfur cluster binding"/>
    <property type="evidence" value="ECO:0007669"/>
    <property type="project" value="UniProtKB-KW"/>
</dbReference>
<protein>
    <submittedName>
        <fullName evidence="6">FAD-dependent oxidoreductase</fullName>
    </submittedName>
</protein>
<dbReference type="GO" id="GO:0046872">
    <property type="term" value="F:metal ion binding"/>
    <property type="evidence" value="ECO:0007669"/>
    <property type="project" value="UniProtKB-KW"/>
</dbReference>
<dbReference type="PANTHER" id="PTHR43498">
    <property type="entry name" value="FERREDOXIN:COB-COM HETERODISULFIDE REDUCTASE SUBUNIT A"/>
    <property type="match status" value="1"/>
</dbReference>
<evidence type="ECO:0000256" key="2">
    <source>
        <dbReference type="ARBA" id="ARBA00022723"/>
    </source>
</evidence>
<evidence type="ECO:0000313" key="6">
    <source>
        <dbReference type="EMBL" id="POH73122.1"/>
    </source>
</evidence>
<evidence type="ECO:0000256" key="4">
    <source>
        <dbReference type="ARBA" id="ARBA00023004"/>
    </source>
</evidence>
<evidence type="ECO:0000313" key="7">
    <source>
        <dbReference type="Proteomes" id="UP000237061"/>
    </source>
</evidence>
<keyword evidence="7" id="KW-1185">Reference proteome</keyword>
<dbReference type="SUPFAM" id="SSF51905">
    <property type="entry name" value="FAD/NAD(P)-binding domain"/>
    <property type="match status" value="1"/>
</dbReference>
<keyword evidence="2" id="KW-0479">Metal-binding</keyword>